<accession>A0ABX0QDR3</accession>
<protein>
    <submittedName>
        <fullName evidence="1">Uncharacterized protein</fullName>
    </submittedName>
</protein>
<evidence type="ECO:0000313" key="2">
    <source>
        <dbReference type="Proteomes" id="UP000606008"/>
    </source>
</evidence>
<name>A0ABX0QDR3_9BACT</name>
<dbReference type="RefSeq" id="WP_166690992.1">
    <property type="nucleotide sequence ID" value="NZ_WAEL01000001.1"/>
</dbReference>
<gene>
    <name evidence="1" type="ORF">F7231_04195</name>
</gene>
<proteinExistence type="predicted"/>
<dbReference type="Proteomes" id="UP000606008">
    <property type="component" value="Unassembled WGS sequence"/>
</dbReference>
<organism evidence="1 2">
    <name type="scientific">Fibrivirga algicola</name>
    <dbReference type="NCBI Taxonomy" id="2950420"/>
    <lineage>
        <taxon>Bacteria</taxon>
        <taxon>Pseudomonadati</taxon>
        <taxon>Bacteroidota</taxon>
        <taxon>Cytophagia</taxon>
        <taxon>Cytophagales</taxon>
        <taxon>Spirosomataceae</taxon>
        <taxon>Fibrivirga</taxon>
    </lineage>
</organism>
<keyword evidence="2" id="KW-1185">Reference proteome</keyword>
<dbReference type="EMBL" id="WAEL01000001">
    <property type="protein sequence ID" value="NID09360.1"/>
    <property type="molecule type" value="Genomic_DNA"/>
</dbReference>
<comment type="caution">
    <text evidence="1">The sequence shown here is derived from an EMBL/GenBank/DDBJ whole genome shotgun (WGS) entry which is preliminary data.</text>
</comment>
<evidence type="ECO:0000313" key="1">
    <source>
        <dbReference type="EMBL" id="NID09360.1"/>
    </source>
</evidence>
<sequence>MRLRLNPFAFARFLLGLFVVGTLLLAFSAKAQIPPYVPDPINQVIQLQKDLNFCRWTLEETRKESKTVIAEKKHEIDSLTTVSARLDNDLTVTMQANVLLANGEVQQRNRADSLQARLYKIEGRTIVGKGLRKVAKTAAWVGWADIILRTIQFIPR</sequence>
<reference evidence="2" key="1">
    <citation type="submission" date="2019-09" db="EMBL/GenBank/DDBJ databases">
        <authorList>
            <person name="Jung D.-H."/>
        </authorList>
    </citation>
    <scope>NUCLEOTIDE SEQUENCE [LARGE SCALE GENOMIC DNA]</scope>
    <source>
        <strain evidence="2">JA-25</strain>
    </source>
</reference>
<reference evidence="2" key="2">
    <citation type="submission" date="2023-07" db="EMBL/GenBank/DDBJ databases">
        <authorList>
            <person name="Jung D.-H."/>
        </authorList>
    </citation>
    <scope>NUCLEOTIDE SEQUENCE [LARGE SCALE GENOMIC DNA]</scope>
    <source>
        <strain evidence="2">JA-25</strain>
    </source>
</reference>